<keyword evidence="5" id="KW-0723">Serine/threonine-protein kinase</keyword>
<dbReference type="GO" id="GO:0050321">
    <property type="term" value="F:tau-protein kinase activity"/>
    <property type="evidence" value="ECO:0007669"/>
    <property type="project" value="TreeGrafter"/>
</dbReference>
<dbReference type="GO" id="GO:0046872">
    <property type="term" value="F:metal ion binding"/>
    <property type="evidence" value="ECO:0007669"/>
    <property type="project" value="UniProtKB-KW"/>
</dbReference>
<feature type="compositionally biased region" description="Low complexity" evidence="16">
    <location>
        <begin position="50"/>
        <end position="59"/>
    </location>
</feature>
<evidence type="ECO:0000313" key="19">
    <source>
        <dbReference type="Proteomes" id="UP000095300"/>
    </source>
</evidence>
<evidence type="ECO:0000313" key="18">
    <source>
        <dbReference type="EnsemblMetazoa" id="SCAU004068-PC"/>
    </source>
</evidence>
<reference evidence="18" key="1">
    <citation type="submission" date="2020-05" db="UniProtKB">
        <authorList>
            <consortium name="EnsemblMetazoa"/>
        </authorList>
    </citation>
    <scope>IDENTIFICATION</scope>
    <source>
        <strain evidence="18">USDA</strain>
    </source>
</reference>
<organism evidence="18 19">
    <name type="scientific">Stomoxys calcitrans</name>
    <name type="common">Stable fly</name>
    <name type="synonym">Conops calcitrans</name>
    <dbReference type="NCBI Taxonomy" id="35570"/>
    <lineage>
        <taxon>Eukaryota</taxon>
        <taxon>Metazoa</taxon>
        <taxon>Ecdysozoa</taxon>
        <taxon>Arthropoda</taxon>
        <taxon>Hexapoda</taxon>
        <taxon>Insecta</taxon>
        <taxon>Pterygota</taxon>
        <taxon>Neoptera</taxon>
        <taxon>Endopterygota</taxon>
        <taxon>Diptera</taxon>
        <taxon>Brachycera</taxon>
        <taxon>Muscomorpha</taxon>
        <taxon>Muscoidea</taxon>
        <taxon>Muscidae</taxon>
        <taxon>Stomoxys</taxon>
    </lineage>
</organism>
<proteinExistence type="predicted"/>
<dbReference type="CDD" id="cd14071">
    <property type="entry name" value="STKc_SIK"/>
    <property type="match status" value="1"/>
</dbReference>
<feature type="compositionally biased region" description="Low complexity" evidence="16">
    <location>
        <begin position="701"/>
        <end position="713"/>
    </location>
</feature>
<name>A0A1I8P1Q9_STOCA</name>
<dbReference type="CDD" id="cd14338">
    <property type="entry name" value="UBA_SIK"/>
    <property type="match status" value="1"/>
</dbReference>
<feature type="region of interest" description="Disordered" evidence="16">
    <location>
        <begin position="740"/>
        <end position="835"/>
    </location>
</feature>
<dbReference type="SMART" id="SM00220">
    <property type="entry name" value="S_TKc"/>
    <property type="match status" value="1"/>
</dbReference>
<dbReference type="GO" id="GO:0000226">
    <property type="term" value="P:microtubule cytoskeleton organization"/>
    <property type="evidence" value="ECO:0007669"/>
    <property type="project" value="TreeGrafter"/>
</dbReference>
<gene>
    <name evidence="18" type="primary">106083907</name>
</gene>
<evidence type="ECO:0000256" key="1">
    <source>
        <dbReference type="ARBA" id="ARBA00001946"/>
    </source>
</evidence>
<keyword evidence="6" id="KW-0597">Phosphoprotein</keyword>
<feature type="region of interest" description="Disordered" evidence="16">
    <location>
        <begin position="678"/>
        <end position="715"/>
    </location>
</feature>
<dbReference type="Gene3D" id="1.10.510.10">
    <property type="entry name" value="Transferase(Phosphotransferase) domain 1"/>
    <property type="match status" value="1"/>
</dbReference>
<comment type="cofactor">
    <cofactor evidence="1">
        <name>Mg(2+)</name>
        <dbReference type="ChEBI" id="CHEBI:18420"/>
    </cofactor>
</comment>
<comment type="catalytic activity">
    <reaction evidence="14">
        <text>L-seryl-[protein] + ATP = O-phospho-L-seryl-[protein] + ADP + H(+)</text>
        <dbReference type="Rhea" id="RHEA:17989"/>
        <dbReference type="Rhea" id="RHEA-COMP:9863"/>
        <dbReference type="Rhea" id="RHEA-COMP:11604"/>
        <dbReference type="ChEBI" id="CHEBI:15378"/>
        <dbReference type="ChEBI" id="CHEBI:29999"/>
        <dbReference type="ChEBI" id="CHEBI:30616"/>
        <dbReference type="ChEBI" id="CHEBI:83421"/>
        <dbReference type="ChEBI" id="CHEBI:456216"/>
        <dbReference type="EC" id="2.7.11.1"/>
    </reaction>
</comment>
<dbReference type="InterPro" id="IPR057380">
    <property type="entry name" value="UBA_SIK1/2/3"/>
</dbReference>
<evidence type="ECO:0000256" key="3">
    <source>
        <dbReference type="ARBA" id="ARBA00012513"/>
    </source>
</evidence>
<protein>
    <recommendedName>
        <fullName evidence="3">non-specific serine/threonine protein kinase</fullName>
        <ecNumber evidence="3">2.7.11.1</ecNumber>
    </recommendedName>
</protein>
<dbReference type="AlphaFoldDB" id="A0A1I8P1Q9"/>
<evidence type="ECO:0000256" key="8">
    <source>
        <dbReference type="ARBA" id="ARBA00022723"/>
    </source>
</evidence>
<dbReference type="STRING" id="35570.A0A1I8P1Q9"/>
<dbReference type="InterPro" id="IPR000719">
    <property type="entry name" value="Prot_kinase_dom"/>
</dbReference>
<dbReference type="PROSITE" id="PS00108">
    <property type="entry name" value="PROTEIN_KINASE_ST"/>
    <property type="match status" value="1"/>
</dbReference>
<evidence type="ECO:0000256" key="14">
    <source>
        <dbReference type="ARBA" id="ARBA00048679"/>
    </source>
</evidence>
<keyword evidence="4" id="KW-0963">Cytoplasm</keyword>
<keyword evidence="8" id="KW-0479">Metal-binding</keyword>
<evidence type="ECO:0000256" key="2">
    <source>
        <dbReference type="ARBA" id="ARBA00004496"/>
    </source>
</evidence>
<dbReference type="FunFam" id="3.30.200.20:FF:000003">
    <property type="entry name" value="Non-specific serine/threonine protein kinase"/>
    <property type="match status" value="1"/>
</dbReference>
<comment type="catalytic activity">
    <reaction evidence="13">
        <text>L-threonyl-[protein] + ATP = O-phospho-L-threonyl-[protein] + ADP + H(+)</text>
        <dbReference type="Rhea" id="RHEA:46608"/>
        <dbReference type="Rhea" id="RHEA-COMP:11060"/>
        <dbReference type="Rhea" id="RHEA-COMP:11605"/>
        <dbReference type="ChEBI" id="CHEBI:15378"/>
        <dbReference type="ChEBI" id="CHEBI:30013"/>
        <dbReference type="ChEBI" id="CHEBI:30616"/>
        <dbReference type="ChEBI" id="CHEBI:61977"/>
        <dbReference type="ChEBI" id="CHEBI:456216"/>
        <dbReference type="EC" id="2.7.11.1"/>
    </reaction>
</comment>
<dbReference type="PANTHER" id="PTHR24346:SF74">
    <property type="entry name" value="PROTEIN KINASE DOMAIN-CONTAINING PROTEIN"/>
    <property type="match status" value="1"/>
</dbReference>
<evidence type="ECO:0000256" key="11">
    <source>
        <dbReference type="ARBA" id="ARBA00022840"/>
    </source>
</evidence>
<dbReference type="VEuPathDB" id="VectorBase:SCAU004068"/>
<feature type="compositionally biased region" description="Basic and acidic residues" evidence="16">
    <location>
        <begin position="66"/>
        <end position="79"/>
    </location>
</feature>
<keyword evidence="11 15" id="KW-0067">ATP-binding</keyword>
<keyword evidence="9 15" id="KW-0547">Nucleotide-binding</keyword>
<dbReference type="EnsemblMetazoa" id="SCAU004068-RC">
    <property type="protein sequence ID" value="SCAU004068-PC"/>
    <property type="gene ID" value="SCAU004068"/>
</dbReference>
<feature type="compositionally biased region" description="Basic and acidic residues" evidence="16">
    <location>
        <begin position="768"/>
        <end position="779"/>
    </location>
</feature>
<evidence type="ECO:0000256" key="12">
    <source>
        <dbReference type="ARBA" id="ARBA00022842"/>
    </source>
</evidence>
<dbReference type="SUPFAM" id="SSF56112">
    <property type="entry name" value="Protein kinase-like (PK-like)"/>
    <property type="match status" value="1"/>
</dbReference>
<dbReference type="InterPro" id="IPR011009">
    <property type="entry name" value="Kinase-like_dom_sf"/>
</dbReference>
<evidence type="ECO:0000256" key="7">
    <source>
        <dbReference type="ARBA" id="ARBA00022679"/>
    </source>
</evidence>
<evidence type="ECO:0000256" key="9">
    <source>
        <dbReference type="ARBA" id="ARBA00022741"/>
    </source>
</evidence>
<feature type="compositionally biased region" description="Polar residues" evidence="16">
    <location>
        <begin position="780"/>
        <end position="793"/>
    </location>
</feature>
<comment type="subcellular location">
    <subcellularLocation>
        <location evidence="2">Cytoplasm</location>
    </subcellularLocation>
</comment>
<feature type="compositionally biased region" description="Basic and acidic residues" evidence="16">
    <location>
        <begin position="686"/>
        <end position="700"/>
    </location>
</feature>
<feature type="region of interest" description="Disordered" evidence="16">
    <location>
        <begin position="1"/>
        <end position="86"/>
    </location>
</feature>
<evidence type="ECO:0000256" key="13">
    <source>
        <dbReference type="ARBA" id="ARBA00047899"/>
    </source>
</evidence>
<accession>A0A1I8P1Q9</accession>
<keyword evidence="7" id="KW-0808">Transferase</keyword>
<evidence type="ECO:0000256" key="10">
    <source>
        <dbReference type="ARBA" id="ARBA00022777"/>
    </source>
</evidence>
<dbReference type="PANTHER" id="PTHR24346">
    <property type="entry name" value="MAP/MICROTUBULE AFFINITY-REGULATING KINASE"/>
    <property type="match status" value="1"/>
</dbReference>
<evidence type="ECO:0000259" key="17">
    <source>
        <dbReference type="PROSITE" id="PS50011"/>
    </source>
</evidence>
<evidence type="ECO:0000256" key="16">
    <source>
        <dbReference type="SAM" id="MobiDB-lite"/>
    </source>
</evidence>
<dbReference type="PROSITE" id="PS50011">
    <property type="entry name" value="PROTEIN_KINASE_DOM"/>
    <property type="match status" value="1"/>
</dbReference>
<dbReference type="FunFam" id="1.10.510.10:FF:000154">
    <property type="entry name" value="Serine/threonine-protein kinase SIK2"/>
    <property type="match status" value="1"/>
</dbReference>
<dbReference type="PROSITE" id="PS00107">
    <property type="entry name" value="PROTEIN_KINASE_ATP"/>
    <property type="match status" value="1"/>
</dbReference>
<evidence type="ECO:0000256" key="5">
    <source>
        <dbReference type="ARBA" id="ARBA00022527"/>
    </source>
</evidence>
<dbReference type="Proteomes" id="UP000095300">
    <property type="component" value="Unassembled WGS sequence"/>
</dbReference>
<dbReference type="GO" id="GO:0035556">
    <property type="term" value="P:intracellular signal transduction"/>
    <property type="evidence" value="ECO:0007669"/>
    <property type="project" value="TreeGrafter"/>
</dbReference>
<feature type="compositionally biased region" description="Polar residues" evidence="16">
    <location>
        <begin position="804"/>
        <end position="813"/>
    </location>
</feature>
<dbReference type="Pfam" id="PF23312">
    <property type="entry name" value="UBA_SIK3"/>
    <property type="match status" value="1"/>
</dbReference>
<feature type="binding site" evidence="15">
    <location>
        <position position="143"/>
    </location>
    <ligand>
        <name>ATP</name>
        <dbReference type="ChEBI" id="CHEBI:30616"/>
    </ligand>
</feature>
<dbReference type="OrthoDB" id="193931at2759"/>
<keyword evidence="19" id="KW-1185">Reference proteome</keyword>
<dbReference type="Pfam" id="PF00069">
    <property type="entry name" value="Pkinase"/>
    <property type="match status" value="1"/>
</dbReference>
<evidence type="ECO:0000256" key="15">
    <source>
        <dbReference type="PROSITE-ProRule" id="PRU10141"/>
    </source>
</evidence>
<keyword evidence="12" id="KW-0460">Magnesium</keyword>
<evidence type="ECO:0000256" key="4">
    <source>
        <dbReference type="ARBA" id="ARBA00022490"/>
    </source>
</evidence>
<sequence length="988" mass="109196">MGESDNEDIKTKKTSNSESKSAAKQLQQDDERSDVGSRNGDVSRDRTRNRMSSSSSSSTMGGGGGSRDETHAETTDSKDTIAATKHSVEVKTHASIMSSKDTLKTKEPIRVGFYDIEKTIGKGNFAVVKLARHRITKNEVAIKIIDKSQLDTTNLQKVYREVEIMKRLNHPHIIKLYQVMETKNMIYIVSEYASQGEIFDYIAKYGRMSENAARFKFWQILSAVDYCHRKGIVHRDLKAENLLLDNNMNIKIADFGFSNHFKVGELLATWCGSPPYAAPEVFEGKQYTGPEIDIWSLGVVLYVLVCGALPFDGSTLQSLRDRVLSGRFRIPFFMSSECEHLIRRMLVLEPSRRYTIEQIKLHRWMCPEILELSNIAKFNVNMDGTTNIEPNEDILRIMSEFAGIPPEKTKSSLKKNSYDHVAAIYLLLQDRVYNKKIQQEQKHMLGNAACSSSTASVPLPKHTSISKQHTLAGSTLSTLSTASSAAAAASAHQYSSKLLYKHGKSNSTEQHRLRSSHVLQEEHNQIIKENYSLLSRLSRQTLLSERSAVGGAAHMEHLLQPKMAESQLRYHLGERGGRMSRQDLSSSQLPIGCSSYSIDNNKHSISNLNCRDIAASNQRLNGVPTTLRYADDRSMRERLFGGAGMGGAGNFNIEESILKQSSEDCRLLLQKATAISESKNNKHKTKTTETKQKSDTKLNDTKSLSSSTSFDSSPHLEQSLSFRFKMSAEATKLFQTLQESPLPLDSPTNPDDPDNPSSIVVNASNERMTPHTTEKDKSKAANSENYANANGNEKSTTKNSNKKVSAQCSSSTDEGCETDLGNDTKDTSQSSNDLRNQRIQSYASSSSSSGVIGSYSKSLSQNLSRASSKSNCSTFESIDFNLVTSIDLAGSLPSCASNSTIAAAVSGTSGSATPDQSSECSFYNSNNSCVYMPPVTSTSSMLSTKSTPYSDKRSPVHFSTTTCMHTYRRLNEYNQSLIKVAKICSLSK</sequence>
<dbReference type="InterPro" id="IPR034672">
    <property type="entry name" value="SIK"/>
</dbReference>
<keyword evidence="10" id="KW-0418">Kinase</keyword>
<dbReference type="InterPro" id="IPR017441">
    <property type="entry name" value="Protein_kinase_ATP_BS"/>
</dbReference>
<feature type="compositionally biased region" description="Low complexity" evidence="16">
    <location>
        <begin position="740"/>
        <end position="749"/>
    </location>
</feature>
<feature type="domain" description="Protein kinase" evidence="17">
    <location>
        <begin position="114"/>
        <end position="365"/>
    </location>
</feature>
<evidence type="ECO:0000256" key="6">
    <source>
        <dbReference type="ARBA" id="ARBA00022553"/>
    </source>
</evidence>
<feature type="compositionally biased region" description="Basic and acidic residues" evidence="16">
    <location>
        <begin position="27"/>
        <end position="48"/>
    </location>
</feature>
<dbReference type="GO" id="GO:0005524">
    <property type="term" value="F:ATP binding"/>
    <property type="evidence" value="ECO:0007669"/>
    <property type="project" value="UniProtKB-UniRule"/>
</dbReference>
<dbReference type="InterPro" id="IPR008271">
    <property type="entry name" value="Ser/Thr_kinase_AS"/>
</dbReference>
<dbReference type="EC" id="2.7.11.1" evidence="3"/>
<dbReference type="GO" id="GO:0005737">
    <property type="term" value="C:cytoplasm"/>
    <property type="evidence" value="ECO:0007669"/>
    <property type="project" value="UniProtKB-SubCell"/>
</dbReference>
<feature type="compositionally biased region" description="Low complexity" evidence="16">
    <location>
        <begin position="14"/>
        <end position="24"/>
    </location>
</feature>